<dbReference type="InterPro" id="IPR037439">
    <property type="entry name" value="Branching_enzy"/>
</dbReference>
<evidence type="ECO:0000313" key="4">
    <source>
        <dbReference type="EMBL" id="GFH10696.1"/>
    </source>
</evidence>
<dbReference type="Pfam" id="PF02806">
    <property type="entry name" value="Alpha-amylase_C"/>
    <property type="match status" value="2"/>
</dbReference>
<evidence type="ECO:0000259" key="2">
    <source>
        <dbReference type="Pfam" id="PF02806"/>
    </source>
</evidence>
<evidence type="ECO:0000313" key="5">
    <source>
        <dbReference type="Proteomes" id="UP000485058"/>
    </source>
</evidence>
<dbReference type="EMBL" id="BLLF01000338">
    <property type="protein sequence ID" value="GFH10696.1"/>
    <property type="molecule type" value="Genomic_DNA"/>
</dbReference>
<dbReference type="Gene3D" id="3.20.20.80">
    <property type="entry name" value="Glycosidases"/>
    <property type="match status" value="2"/>
</dbReference>
<dbReference type="Gene3D" id="2.60.40.10">
    <property type="entry name" value="Immunoglobulins"/>
    <property type="match status" value="1"/>
</dbReference>
<dbReference type="GO" id="GO:0005978">
    <property type="term" value="P:glycogen biosynthetic process"/>
    <property type="evidence" value="ECO:0007669"/>
    <property type="project" value="InterPro"/>
</dbReference>
<feature type="domain" description="Alpha-amylase/branching enzyme C-terminal all beta" evidence="2">
    <location>
        <begin position="496"/>
        <end position="567"/>
    </location>
</feature>
<dbReference type="AlphaFoldDB" id="A0A699YUP1"/>
<dbReference type="GO" id="GO:0043169">
    <property type="term" value="F:cation binding"/>
    <property type="evidence" value="ECO:0007669"/>
    <property type="project" value="InterPro"/>
</dbReference>
<dbReference type="PANTHER" id="PTHR43651">
    <property type="entry name" value="1,4-ALPHA-GLUCAN-BRANCHING ENZYME"/>
    <property type="match status" value="1"/>
</dbReference>
<dbReference type="InterPro" id="IPR017853">
    <property type="entry name" value="GH"/>
</dbReference>
<feature type="active site" description="Proton donor" evidence="1">
    <location>
        <position position="307"/>
    </location>
</feature>
<dbReference type="Gene3D" id="2.60.40.1180">
    <property type="entry name" value="Golgi alpha-mannosidase II"/>
    <property type="match status" value="2"/>
</dbReference>
<dbReference type="SUPFAM" id="SSF81296">
    <property type="entry name" value="E set domains"/>
    <property type="match status" value="1"/>
</dbReference>
<comment type="caution">
    <text evidence="4">The sequence shown here is derived from an EMBL/GenBank/DDBJ whole genome shotgun (WGS) entry which is preliminary data.</text>
</comment>
<keyword evidence="5" id="KW-1185">Reference proteome</keyword>
<evidence type="ECO:0000256" key="1">
    <source>
        <dbReference type="PIRSR" id="PIRSR000463-1"/>
    </source>
</evidence>
<dbReference type="Pfam" id="PF02922">
    <property type="entry name" value="CBM_48"/>
    <property type="match status" value="1"/>
</dbReference>
<dbReference type="GO" id="GO:0003844">
    <property type="term" value="F:1,4-alpha-glucan branching enzyme activity"/>
    <property type="evidence" value="ECO:0007669"/>
    <property type="project" value="InterPro"/>
</dbReference>
<name>A0A699YUP1_HAELA</name>
<protein>
    <submittedName>
        <fullName evidence="4">Aamy domain-containing protein</fullName>
    </submittedName>
</protein>
<dbReference type="SUPFAM" id="SSF51445">
    <property type="entry name" value="(Trans)glycosidases"/>
    <property type="match status" value="1"/>
</dbReference>
<dbReference type="InterPro" id="IPR014756">
    <property type="entry name" value="Ig_E-set"/>
</dbReference>
<evidence type="ECO:0000259" key="3">
    <source>
        <dbReference type="Pfam" id="PF02922"/>
    </source>
</evidence>
<reference evidence="4 5" key="1">
    <citation type="submission" date="2020-02" db="EMBL/GenBank/DDBJ databases">
        <title>Draft genome sequence of Haematococcus lacustris strain NIES-144.</title>
        <authorList>
            <person name="Morimoto D."/>
            <person name="Nakagawa S."/>
            <person name="Yoshida T."/>
            <person name="Sawayama S."/>
        </authorList>
    </citation>
    <scope>NUCLEOTIDE SEQUENCE [LARGE SCALE GENOMIC DNA]</scope>
    <source>
        <strain evidence="4 5">NIES-144</strain>
    </source>
</reference>
<dbReference type="InterPro" id="IPR013783">
    <property type="entry name" value="Ig-like_fold"/>
</dbReference>
<dbReference type="SUPFAM" id="SSF51011">
    <property type="entry name" value="Glycosyl hydrolase domain"/>
    <property type="match status" value="2"/>
</dbReference>
<dbReference type="PIRSF" id="PIRSF000463">
    <property type="entry name" value="GlgB"/>
    <property type="match status" value="1"/>
</dbReference>
<feature type="domain" description="Alpha-amylase/branching enzyme C-terminal all beta" evidence="2">
    <location>
        <begin position="616"/>
        <end position="712"/>
    </location>
</feature>
<sequence>HWGEHAAPLELCSYEGLEALPTVGEEYQQGYKLVNDRLPKGIYKVDPDLKAHSEHLNYRWQQYTKTKDAIVQAEGSLAAFAQGHKKMGIVREGGVTTVREWAPAAQAVSLIGDFSGWKEVGMKKDQWGVWEVTLPDVQGQPAIPHRSRIKVKLQAPGGWWVDRLSAWIRRSERPYKPRSLRIYEAHVGMSSEEGKVASYTEFKNLVLPHIKAAGYTAVQLMAIQEHAYYGSFGYHVTNPFAVSSRFDGFRFDGVTSMLYWDHGINRGFSGAYSDYFGLNTNVDACAYLMLANDLIHTLMPEAIVIAEDVSGMPSLCRPVQEGGLGFDYRLGMAIPDKWIDLNKRDEQWSMLEIVSALCNRRYSELTVGYAESHDQALVGDKTIAFRLMDAAMYEGMSTLTPATPVIERGISLHKVIRAVTIVLGGEAWLCFMGNEFGHPEWIDFPREGNDWSHKYCRRQWSLATQDHLRYRQLGDFDRALMELDDKFDFLTSGHQWVTHMDEEEQVLVAERGPLLFVFNFSPFNTYEGYRVAAPAPGKWRVALDSDGFRYGGKGRVSWDADHFSVPEPRRYHDRYCRRQWSLATQDHLRYRQLGDFDRALMELDDKFDFLTSGHQWVTHMDEEEQVLVAERGPLLFVFNFSPFNTYEGYRVAAPAPGKWRVALDSDGFRYGGKGRVSWDADHFSVPEPRRYHDRDQSMLVLSPTRSVVAYYRTEDYPEMAAAQDLERAEQGDRRIGESMQRPIQLCRNKEYRQGYKRVNDRLPMVGQRLHQAAEYRRGIDGRARNNA</sequence>
<dbReference type="PANTHER" id="PTHR43651:SF2">
    <property type="entry name" value="1,4-ALPHA-GLUCAN-BRANCHING ENZYME, CHLOROPLASTIC_AMYLOPLASTIC"/>
    <property type="match status" value="1"/>
</dbReference>
<dbReference type="Proteomes" id="UP000485058">
    <property type="component" value="Unassembled WGS sequence"/>
</dbReference>
<feature type="domain" description="Glycoside hydrolase family 13 N-terminal" evidence="3">
    <location>
        <begin position="87"/>
        <end position="167"/>
    </location>
</feature>
<dbReference type="InterPro" id="IPR013780">
    <property type="entry name" value="Glyco_hydro_b"/>
</dbReference>
<accession>A0A699YUP1</accession>
<gene>
    <name evidence="4" type="ORF">HaLaN_06055</name>
</gene>
<feature type="active site" description="Nucleophile" evidence="1">
    <location>
        <position position="252"/>
    </location>
</feature>
<dbReference type="InterPro" id="IPR006048">
    <property type="entry name" value="A-amylase/branching_C"/>
</dbReference>
<proteinExistence type="predicted"/>
<dbReference type="GO" id="GO:0005737">
    <property type="term" value="C:cytoplasm"/>
    <property type="evidence" value="ECO:0007669"/>
    <property type="project" value="TreeGrafter"/>
</dbReference>
<dbReference type="InterPro" id="IPR004193">
    <property type="entry name" value="Glyco_hydro_13_N"/>
</dbReference>
<feature type="non-terminal residue" evidence="4">
    <location>
        <position position="1"/>
    </location>
</feature>
<organism evidence="4 5">
    <name type="scientific">Haematococcus lacustris</name>
    <name type="common">Green alga</name>
    <name type="synonym">Haematococcus pluvialis</name>
    <dbReference type="NCBI Taxonomy" id="44745"/>
    <lineage>
        <taxon>Eukaryota</taxon>
        <taxon>Viridiplantae</taxon>
        <taxon>Chlorophyta</taxon>
        <taxon>core chlorophytes</taxon>
        <taxon>Chlorophyceae</taxon>
        <taxon>CS clade</taxon>
        <taxon>Chlamydomonadales</taxon>
        <taxon>Haematococcaceae</taxon>
        <taxon>Haematococcus</taxon>
    </lineage>
</organism>
<dbReference type="CDD" id="cd02854">
    <property type="entry name" value="E_set_GBE_euk_N"/>
    <property type="match status" value="1"/>
</dbReference>
<dbReference type="GO" id="GO:0004553">
    <property type="term" value="F:hydrolase activity, hydrolyzing O-glycosyl compounds"/>
    <property type="evidence" value="ECO:0007669"/>
    <property type="project" value="InterPro"/>
</dbReference>